<accession>A0A454CSM3</accession>
<dbReference type="Proteomes" id="UP000008367">
    <property type="component" value="Unassembled WGS sequence"/>
</dbReference>
<proteinExistence type="predicted"/>
<reference evidence="1 2" key="1">
    <citation type="submission" date="2012-10" db="EMBL/GenBank/DDBJ databases">
        <title>Genome sequence of Vibrio Cholerae HENC-02.</title>
        <authorList>
            <person name="Eppinger M."/>
            <person name="Hasan N.A."/>
            <person name="Sengamalay N."/>
            <person name="Hine E."/>
            <person name="Su Q."/>
            <person name="Daugherty S.C."/>
            <person name="Young S."/>
            <person name="Sadzewicz L."/>
            <person name="Tallon L."/>
            <person name="Cebula T.A."/>
            <person name="Ravel J."/>
            <person name="Colwell R.R."/>
        </authorList>
    </citation>
    <scope>NUCLEOTIDE SEQUENCE [LARGE SCALE GENOMIC DNA]</scope>
    <source>
        <strain evidence="1 2">HENC-02</strain>
    </source>
</reference>
<comment type="caution">
    <text evidence="1">The sequence shown here is derived from an EMBL/GenBank/DDBJ whole genome shotgun (WGS) entry which is preliminary data.</text>
</comment>
<protein>
    <submittedName>
        <fullName evidence="1">Uncharacterized protein</fullName>
    </submittedName>
</protein>
<evidence type="ECO:0000313" key="1">
    <source>
        <dbReference type="EMBL" id="EKM29384.1"/>
    </source>
</evidence>
<evidence type="ECO:0000313" key="2">
    <source>
        <dbReference type="Proteomes" id="UP000008367"/>
    </source>
</evidence>
<organism evidence="1 2">
    <name type="scientific">Vibrio harveyi</name>
    <name type="common">Beneckea harveyi</name>
    <dbReference type="NCBI Taxonomy" id="669"/>
    <lineage>
        <taxon>Bacteria</taxon>
        <taxon>Pseudomonadati</taxon>
        <taxon>Pseudomonadota</taxon>
        <taxon>Gammaproteobacteria</taxon>
        <taxon>Vibrionales</taxon>
        <taxon>Vibrionaceae</taxon>
        <taxon>Vibrio</taxon>
    </lineage>
</organism>
<sequence>MGLIETKRADHYGQ</sequence>
<feature type="non-terminal residue" evidence="1">
    <location>
        <position position="14"/>
    </location>
</feature>
<gene>
    <name evidence="1" type="ORF">VCHENC02_4801A</name>
</gene>
<dbReference type="EMBL" id="AJSR01002113">
    <property type="protein sequence ID" value="EKM29384.1"/>
    <property type="molecule type" value="Genomic_DNA"/>
</dbReference>
<name>A0A454CSM3_VIBHA</name>